<dbReference type="PROSITE" id="PS01247">
    <property type="entry name" value="IUNH"/>
    <property type="match status" value="1"/>
</dbReference>
<reference evidence="4 5" key="1">
    <citation type="submission" date="2020-01" db="EMBL/GenBank/DDBJ databases">
        <title>Complete genome sequence of a human oral phylogroup 1 Treponema sp. strain ATCC 700766, originally isolated from periodontitis dental plaque.</title>
        <authorList>
            <person name="Chan Y."/>
            <person name="Huo Y.-B."/>
            <person name="Yu X.-L."/>
            <person name="Zeng H."/>
            <person name="Leung W.-K."/>
            <person name="Watt R.M."/>
        </authorList>
    </citation>
    <scope>NUCLEOTIDE SEQUENCE [LARGE SCALE GENOMIC DNA]</scope>
    <source>
        <strain evidence="4 5">OMZ 804</strain>
    </source>
</reference>
<evidence type="ECO:0000313" key="5">
    <source>
        <dbReference type="Proteomes" id="UP000464374"/>
    </source>
</evidence>
<keyword evidence="2" id="KW-0326">Glycosidase</keyword>
<dbReference type="InterPro" id="IPR001910">
    <property type="entry name" value="Inosine/uridine_hydrolase_dom"/>
</dbReference>
<dbReference type="RefSeq" id="WP_162664194.1">
    <property type="nucleotide sequence ID" value="NZ_CP048020.1"/>
</dbReference>
<evidence type="ECO:0000256" key="1">
    <source>
        <dbReference type="ARBA" id="ARBA00022801"/>
    </source>
</evidence>
<dbReference type="InterPro" id="IPR036452">
    <property type="entry name" value="Ribo_hydro-like"/>
</dbReference>
<gene>
    <name evidence="4" type="ORF">GWP43_11020</name>
</gene>
<dbReference type="GO" id="GO:0045437">
    <property type="term" value="F:uridine nucleosidase activity"/>
    <property type="evidence" value="ECO:0007669"/>
    <property type="project" value="UniProtKB-ARBA"/>
</dbReference>
<dbReference type="AlphaFoldDB" id="A0A6P1Y3C3"/>
<dbReference type="PANTHER" id="PTHR12304:SF4">
    <property type="entry name" value="URIDINE NUCLEOSIDASE"/>
    <property type="match status" value="1"/>
</dbReference>
<organism evidence="4 5">
    <name type="scientific">Treponema vincentii</name>
    <dbReference type="NCBI Taxonomy" id="69710"/>
    <lineage>
        <taxon>Bacteria</taxon>
        <taxon>Pseudomonadati</taxon>
        <taxon>Spirochaetota</taxon>
        <taxon>Spirochaetia</taxon>
        <taxon>Spirochaetales</taxon>
        <taxon>Treponemataceae</taxon>
        <taxon>Treponema</taxon>
    </lineage>
</organism>
<dbReference type="GO" id="GO:0005829">
    <property type="term" value="C:cytosol"/>
    <property type="evidence" value="ECO:0007669"/>
    <property type="project" value="TreeGrafter"/>
</dbReference>
<dbReference type="GO" id="GO:0008477">
    <property type="term" value="F:purine nucleosidase activity"/>
    <property type="evidence" value="ECO:0007669"/>
    <property type="project" value="TreeGrafter"/>
</dbReference>
<dbReference type="InterPro" id="IPR023186">
    <property type="entry name" value="IUNH"/>
</dbReference>
<dbReference type="KEGG" id="trz:GWP43_11020"/>
<keyword evidence="1 4" id="KW-0378">Hydrolase</keyword>
<accession>A0A6P1Y3C3</accession>
<sequence>MDNKIPIIIDCDPGHDDAIALIMAFASEKLKVLGVSVSAGNQTVEKTYTNARKIISFLGKAPPLAKGASYPLVRRLEVAPSVHGESGLDGPVLPETDFTGVPESAWELHRRLISESPEPVTFVVTGPLTNLAILLLAYPDVKKNLKQICLMGGGIDHGNWSSAAEFNILVDPEAAHIVFSCGIPIVMCGLDVTEKAMIFSEEIERLRKSEKRVAVLVAELLDFFGRFHSDLGFQGAPIHDACTIAYLIKPELFKVCDYYVVIETQGKYTAGMTLADKRVNNNRPKPNVTACMDIDREGFVRLLEQCCMAYT</sequence>
<dbReference type="SUPFAM" id="SSF53590">
    <property type="entry name" value="Nucleoside hydrolase"/>
    <property type="match status" value="1"/>
</dbReference>
<evidence type="ECO:0000313" key="4">
    <source>
        <dbReference type="EMBL" id="QHX43889.1"/>
    </source>
</evidence>
<dbReference type="Pfam" id="PF01156">
    <property type="entry name" value="IU_nuc_hydro"/>
    <property type="match status" value="1"/>
</dbReference>
<dbReference type="EMBL" id="CP048020">
    <property type="protein sequence ID" value="QHX43889.1"/>
    <property type="molecule type" value="Genomic_DNA"/>
</dbReference>
<dbReference type="InterPro" id="IPR015910">
    <property type="entry name" value="I/U_nuclsd_hydro_CS"/>
</dbReference>
<name>A0A6P1Y3C3_9SPIR</name>
<dbReference type="GO" id="GO:0006152">
    <property type="term" value="P:purine nucleoside catabolic process"/>
    <property type="evidence" value="ECO:0007669"/>
    <property type="project" value="TreeGrafter"/>
</dbReference>
<protein>
    <submittedName>
        <fullName evidence="4">Pyrimidine-specific ribonucleoside hydrolase RihA</fullName>
    </submittedName>
</protein>
<evidence type="ECO:0000259" key="3">
    <source>
        <dbReference type="Pfam" id="PF01156"/>
    </source>
</evidence>
<dbReference type="CDD" id="cd02651">
    <property type="entry name" value="nuc_hydro_IU_UC_XIUA"/>
    <property type="match status" value="1"/>
</dbReference>
<dbReference type="PANTHER" id="PTHR12304">
    <property type="entry name" value="INOSINE-URIDINE PREFERRING NUCLEOSIDE HYDROLASE"/>
    <property type="match status" value="1"/>
</dbReference>
<feature type="domain" description="Inosine/uridine-preferring nucleoside hydrolase" evidence="3">
    <location>
        <begin position="7"/>
        <end position="300"/>
    </location>
</feature>
<evidence type="ECO:0000256" key="2">
    <source>
        <dbReference type="ARBA" id="ARBA00023295"/>
    </source>
</evidence>
<dbReference type="Gene3D" id="3.90.245.10">
    <property type="entry name" value="Ribonucleoside hydrolase-like"/>
    <property type="match status" value="1"/>
</dbReference>
<dbReference type="Proteomes" id="UP000464374">
    <property type="component" value="Chromosome"/>
</dbReference>
<proteinExistence type="predicted"/>